<dbReference type="SUPFAM" id="SSF52172">
    <property type="entry name" value="CheY-like"/>
    <property type="match status" value="1"/>
</dbReference>
<evidence type="ECO:0000313" key="5">
    <source>
        <dbReference type="EMBL" id="RFF32503.1"/>
    </source>
</evidence>
<feature type="domain" description="Response regulatory" evidence="4">
    <location>
        <begin position="21"/>
        <end position="137"/>
    </location>
</feature>
<name>A0A3E1KCD1_9GAMM</name>
<evidence type="ECO:0000256" key="1">
    <source>
        <dbReference type="ARBA" id="ARBA00022553"/>
    </source>
</evidence>
<reference evidence="5 6" key="1">
    <citation type="submission" date="2018-08" db="EMBL/GenBank/DDBJ databases">
        <title>Wenzhouxiangella salilacus sp. nov., a novel bacterium isolated from a saline lake in Xinjiang Province, China.</title>
        <authorList>
            <person name="Han S."/>
        </authorList>
    </citation>
    <scope>NUCLEOTIDE SEQUENCE [LARGE SCALE GENOMIC DNA]</scope>
    <source>
        <strain evidence="5 6">XDB06</strain>
    </source>
</reference>
<keyword evidence="1 3" id="KW-0597">Phosphoprotein</keyword>
<comment type="caution">
    <text evidence="5">The sequence shown here is derived from an EMBL/GenBank/DDBJ whole genome shotgun (WGS) entry which is preliminary data.</text>
</comment>
<dbReference type="Proteomes" id="UP000260351">
    <property type="component" value="Unassembled WGS sequence"/>
</dbReference>
<gene>
    <name evidence="5" type="ORF">DZC52_01395</name>
</gene>
<feature type="modified residue" description="4-aspartylphosphate" evidence="3">
    <location>
        <position position="70"/>
    </location>
</feature>
<dbReference type="PROSITE" id="PS50110">
    <property type="entry name" value="RESPONSE_REGULATORY"/>
    <property type="match status" value="1"/>
</dbReference>
<dbReference type="GO" id="GO:0000160">
    <property type="term" value="P:phosphorelay signal transduction system"/>
    <property type="evidence" value="ECO:0007669"/>
    <property type="project" value="UniProtKB-KW"/>
</dbReference>
<dbReference type="InterPro" id="IPR001789">
    <property type="entry name" value="Sig_transdc_resp-reg_receiver"/>
</dbReference>
<proteinExistence type="predicted"/>
<dbReference type="Gene3D" id="3.40.50.2300">
    <property type="match status" value="1"/>
</dbReference>
<evidence type="ECO:0000256" key="3">
    <source>
        <dbReference type="PROSITE-ProRule" id="PRU00169"/>
    </source>
</evidence>
<dbReference type="RefSeq" id="WP_116649336.1">
    <property type="nucleotide sequence ID" value="NZ_QUZK01000006.1"/>
</dbReference>
<dbReference type="AlphaFoldDB" id="A0A3E1KCD1"/>
<evidence type="ECO:0000313" key="6">
    <source>
        <dbReference type="Proteomes" id="UP000260351"/>
    </source>
</evidence>
<dbReference type="Pfam" id="PF00072">
    <property type="entry name" value="Response_reg"/>
    <property type="match status" value="1"/>
</dbReference>
<dbReference type="SMART" id="SM00448">
    <property type="entry name" value="REC"/>
    <property type="match status" value="1"/>
</dbReference>
<dbReference type="PANTHER" id="PTHR44591:SF14">
    <property type="entry name" value="PROTEIN PILG"/>
    <property type="match status" value="1"/>
</dbReference>
<sequence length="143" mass="15855">MSADQNTDSGGEGVADLSGLKIMLIDDSRTIRRSAETMLSKEGCEVITANDGFEALALIHKHEPDLIFVDIMMPRLDGYQTCAIIKNNARFKNVPVVMLTSKDGLFDKARGRIVGSDHYLTKPFTRDELLAAVRQQRERTEAA</sequence>
<accession>A0A3E1KCD1</accession>
<organism evidence="5 6">
    <name type="scientific">Wenzhouxiangella sediminis</name>
    <dbReference type="NCBI Taxonomy" id="1792836"/>
    <lineage>
        <taxon>Bacteria</taxon>
        <taxon>Pseudomonadati</taxon>
        <taxon>Pseudomonadota</taxon>
        <taxon>Gammaproteobacteria</taxon>
        <taxon>Chromatiales</taxon>
        <taxon>Wenzhouxiangellaceae</taxon>
        <taxon>Wenzhouxiangella</taxon>
    </lineage>
</organism>
<dbReference type="OrthoDB" id="9800897at2"/>
<keyword evidence="2" id="KW-0902">Two-component regulatory system</keyword>
<evidence type="ECO:0000256" key="2">
    <source>
        <dbReference type="ARBA" id="ARBA00023012"/>
    </source>
</evidence>
<protein>
    <submittedName>
        <fullName evidence="5">Response regulator</fullName>
    </submittedName>
</protein>
<dbReference type="InterPro" id="IPR050595">
    <property type="entry name" value="Bact_response_regulator"/>
</dbReference>
<dbReference type="InterPro" id="IPR011006">
    <property type="entry name" value="CheY-like_superfamily"/>
</dbReference>
<dbReference type="PANTHER" id="PTHR44591">
    <property type="entry name" value="STRESS RESPONSE REGULATOR PROTEIN 1"/>
    <property type="match status" value="1"/>
</dbReference>
<keyword evidence="6" id="KW-1185">Reference proteome</keyword>
<dbReference type="EMBL" id="QUZK01000006">
    <property type="protein sequence ID" value="RFF32503.1"/>
    <property type="molecule type" value="Genomic_DNA"/>
</dbReference>
<evidence type="ECO:0000259" key="4">
    <source>
        <dbReference type="PROSITE" id="PS50110"/>
    </source>
</evidence>